<dbReference type="Proteomes" id="UP000245383">
    <property type="component" value="Unassembled WGS sequence"/>
</dbReference>
<reference evidence="1 2" key="1">
    <citation type="journal article" date="2018" name="MBio">
        <title>Comparative Genomics Reveals the Core Gene Toolbox for the Fungus-Insect Symbiosis.</title>
        <authorList>
            <person name="Wang Y."/>
            <person name="Stata M."/>
            <person name="Wang W."/>
            <person name="Stajich J.E."/>
            <person name="White M.M."/>
            <person name="Moncalvo J.M."/>
        </authorList>
    </citation>
    <scope>NUCLEOTIDE SEQUENCE [LARGE SCALE GENOMIC DNA]</scope>
    <source>
        <strain evidence="1 2">SWE-8-4</strain>
    </source>
</reference>
<gene>
    <name evidence="1" type="ORF">BB561_000950</name>
</gene>
<protein>
    <submittedName>
        <fullName evidence="1">Uncharacterized protein</fullName>
    </submittedName>
</protein>
<accession>A0A2T9YWV6</accession>
<keyword evidence="2" id="KW-1185">Reference proteome</keyword>
<dbReference type="AlphaFoldDB" id="A0A2T9YWV6"/>
<dbReference type="EMBL" id="MBFR01000023">
    <property type="protein sequence ID" value="PVU96821.1"/>
    <property type="molecule type" value="Genomic_DNA"/>
</dbReference>
<comment type="caution">
    <text evidence="1">The sequence shown here is derived from an EMBL/GenBank/DDBJ whole genome shotgun (WGS) entry which is preliminary data.</text>
</comment>
<evidence type="ECO:0000313" key="1">
    <source>
        <dbReference type="EMBL" id="PVU96821.1"/>
    </source>
</evidence>
<evidence type="ECO:0000313" key="2">
    <source>
        <dbReference type="Proteomes" id="UP000245383"/>
    </source>
</evidence>
<proteinExistence type="predicted"/>
<sequence>MNLRTVPVTTLLCSSDYKHSHSKDANKDVFTLSSLSHRNWAVSRASWSAARSIHYISSKHIYAIRQSPICPLNLDRAAAHDNLDAFVYLDELDVLRYGLFEDPPIQSPFSRRKMSLSLCGSMVPTSIRPPSGGLSKNNVQFSKNGKDM</sequence>
<organism evidence="1 2">
    <name type="scientific">Smittium simulii</name>
    <dbReference type="NCBI Taxonomy" id="133385"/>
    <lineage>
        <taxon>Eukaryota</taxon>
        <taxon>Fungi</taxon>
        <taxon>Fungi incertae sedis</taxon>
        <taxon>Zoopagomycota</taxon>
        <taxon>Kickxellomycotina</taxon>
        <taxon>Harpellomycetes</taxon>
        <taxon>Harpellales</taxon>
        <taxon>Legeriomycetaceae</taxon>
        <taxon>Smittium</taxon>
    </lineage>
</organism>
<name>A0A2T9YWV6_9FUNG</name>